<dbReference type="InterPro" id="IPR022271">
    <property type="entry name" value="Lipocalin_ApoD"/>
</dbReference>
<comment type="similarity">
    <text evidence="1 2">Belongs to the calycin superfamily. Lipocalin family.</text>
</comment>
<dbReference type="InterPro" id="IPR000566">
    <property type="entry name" value="Lipocln_cytosolic_FA-bd_dom"/>
</dbReference>
<organism evidence="4 5">
    <name type="scientific">Treponema peruense</name>
    <dbReference type="NCBI Taxonomy" id="2787628"/>
    <lineage>
        <taxon>Bacteria</taxon>
        <taxon>Pseudomonadati</taxon>
        <taxon>Spirochaetota</taxon>
        <taxon>Spirochaetia</taxon>
        <taxon>Spirochaetales</taxon>
        <taxon>Treponemataceae</taxon>
        <taxon>Treponema</taxon>
    </lineage>
</organism>
<dbReference type="InterPro" id="IPR022272">
    <property type="entry name" value="Lipocalin_CS"/>
</dbReference>
<dbReference type="PROSITE" id="PS00213">
    <property type="entry name" value="LIPOCALIN"/>
    <property type="match status" value="1"/>
</dbReference>
<dbReference type="PIRSF" id="PIRSF036893">
    <property type="entry name" value="Lipocalin_ApoD"/>
    <property type="match status" value="1"/>
</dbReference>
<dbReference type="Proteomes" id="UP000595224">
    <property type="component" value="Chromosome"/>
</dbReference>
<evidence type="ECO:0000256" key="1">
    <source>
        <dbReference type="ARBA" id="ARBA00006889"/>
    </source>
</evidence>
<dbReference type="AlphaFoldDB" id="A0A7T3V531"/>
<dbReference type="GO" id="GO:0006950">
    <property type="term" value="P:response to stress"/>
    <property type="evidence" value="ECO:0007669"/>
    <property type="project" value="UniProtKB-ARBA"/>
</dbReference>
<dbReference type="InterPro" id="IPR002446">
    <property type="entry name" value="Lipocalin_bac"/>
</dbReference>
<proteinExistence type="inferred from homology"/>
<dbReference type="PANTHER" id="PTHR10612">
    <property type="entry name" value="APOLIPOPROTEIN D"/>
    <property type="match status" value="1"/>
</dbReference>
<dbReference type="InterPro" id="IPR012674">
    <property type="entry name" value="Calycin"/>
</dbReference>
<dbReference type="EMBL" id="CP064936">
    <property type="protein sequence ID" value="QQA01197.1"/>
    <property type="molecule type" value="Genomic_DNA"/>
</dbReference>
<feature type="chain" id="PRO_5033202323" evidence="2">
    <location>
        <begin position="28"/>
        <end position="183"/>
    </location>
</feature>
<dbReference type="PANTHER" id="PTHR10612:SF34">
    <property type="entry name" value="APOLIPOPROTEIN D"/>
    <property type="match status" value="1"/>
</dbReference>
<dbReference type="CDD" id="cd19438">
    <property type="entry name" value="lipocalin_Blc-like"/>
    <property type="match status" value="1"/>
</dbReference>
<reference evidence="4 5" key="1">
    <citation type="submission" date="2020-11" db="EMBL/GenBank/DDBJ databases">
        <title>Treponema Peruensis nv. sp., first commensal Treponema isolated from human feces.</title>
        <authorList>
            <person name="Belkhou C."/>
            <person name="Raes J."/>
        </authorList>
    </citation>
    <scope>NUCLEOTIDE SEQUENCE [LARGE SCALE GENOMIC DNA]</scope>
    <source>
        <strain evidence="4 5">RCC2812</strain>
    </source>
</reference>
<feature type="domain" description="Lipocalin/cytosolic fatty-acid binding" evidence="3">
    <location>
        <begin position="43"/>
        <end position="182"/>
    </location>
</feature>
<name>A0A7T3V531_9SPIR</name>
<feature type="signal peptide" evidence="2">
    <location>
        <begin position="1"/>
        <end position="27"/>
    </location>
</feature>
<dbReference type="KEGG" id="tper:IWA51_00815"/>
<evidence type="ECO:0000313" key="4">
    <source>
        <dbReference type="EMBL" id="QQA01197.1"/>
    </source>
</evidence>
<evidence type="ECO:0000313" key="5">
    <source>
        <dbReference type="Proteomes" id="UP000595224"/>
    </source>
</evidence>
<keyword evidence="5" id="KW-1185">Reference proteome</keyword>
<dbReference type="InterPro" id="IPR047202">
    <property type="entry name" value="Lipocalin_Blc-like_dom"/>
</dbReference>
<dbReference type="PRINTS" id="PR01171">
    <property type="entry name" value="BCTLIPOCALIN"/>
</dbReference>
<sequence>MKKGSRIRKIFSLAAVLSCIASLSAQSVSEKSNANLEPVRNFELERYLGKWYEIGRFDFKWEKNLKNVTADYSLNKNGTVKVVNSGYDYVSKEQKQSVGKAKFAGNQNSGSLKVSFFWPFYSDYKIIALDSEYNYALVAGANKKLLWILSRTKTIPDDVKERYIQTAQNAGYDLNGFVWTEQE</sequence>
<dbReference type="SUPFAM" id="SSF50814">
    <property type="entry name" value="Lipocalins"/>
    <property type="match status" value="1"/>
</dbReference>
<accession>A0A7T3V531</accession>
<evidence type="ECO:0000259" key="3">
    <source>
        <dbReference type="Pfam" id="PF08212"/>
    </source>
</evidence>
<protein>
    <submittedName>
        <fullName evidence="4">Lipocalin family protein</fullName>
    </submittedName>
</protein>
<dbReference type="Pfam" id="PF08212">
    <property type="entry name" value="Lipocalin_2"/>
    <property type="match status" value="1"/>
</dbReference>
<dbReference type="Gene3D" id="2.40.128.20">
    <property type="match status" value="1"/>
</dbReference>
<keyword evidence="2" id="KW-0732">Signal</keyword>
<gene>
    <name evidence="4" type="ORF">IWA51_00815</name>
</gene>
<dbReference type="RefSeq" id="WP_198442790.1">
    <property type="nucleotide sequence ID" value="NZ_CBCSHE010000028.1"/>
</dbReference>
<evidence type="ECO:0000256" key="2">
    <source>
        <dbReference type="PIRNR" id="PIRNR036893"/>
    </source>
</evidence>